<evidence type="ECO:0000313" key="1">
    <source>
        <dbReference type="EMBL" id="PRP92780.1"/>
    </source>
</evidence>
<gene>
    <name evidence="1" type="ORF">ENSA5_47500</name>
</gene>
<comment type="caution">
    <text evidence="1">The sequence shown here is derived from an EMBL/GenBank/DDBJ whole genome shotgun (WGS) entry which is preliminary data.</text>
</comment>
<protein>
    <submittedName>
        <fullName evidence="1">Uncharacterized protein</fullName>
    </submittedName>
</protein>
<dbReference type="EMBL" id="PVNK01000205">
    <property type="protein sequence ID" value="PRP92780.1"/>
    <property type="molecule type" value="Genomic_DNA"/>
</dbReference>
<keyword evidence="2" id="KW-1185">Reference proteome</keyword>
<reference evidence="1 2" key="1">
    <citation type="submission" date="2018-03" db="EMBL/GenBank/DDBJ databases">
        <title>Draft Genome Sequences of the Obligatory Marine Myxobacteria Enhygromyxa salina SWB005.</title>
        <authorList>
            <person name="Poehlein A."/>
            <person name="Moghaddam J.A."/>
            <person name="Harms H."/>
            <person name="Alanjari M."/>
            <person name="Koenig G.M."/>
            <person name="Daniel R."/>
            <person name="Schaeberle T.F."/>
        </authorList>
    </citation>
    <scope>NUCLEOTIDE SEQUENCE [LARGE SCALE GENOMIC DNA]</scope>
    <source>
        <strain evidence="1 2">SWB005</strain>
    </source>
</reference>
<sequence>MPRLMSIAAVGVALGCCDCTELPTEAGDHVIYHWDDSEARLCGGTVPTVDRFLETVGGHYGWAPDELGPGVEYFWDEELSVNACSWPGTFNCESGMNRPIVFSNAPIETHELAHTSRGGHGRPMLGFPPFINEAFASRWSSAVIEYGQPFLTWPEFLSAAELRAALEVNDAMKLDYGLAFTWWVALESTYGPTKMAEFIVELDGVTSAKGVERATRRAFGISLAESAALAESLPLASVDDPACELDGLPTFTWTGRPLVVERSDAHCDNGDIMNMDGSGGTGWLFALELPDTRTDYYVSLTLPPGVDPVTKGMYLVECHGEPEFGNPFPYNAASVKNGGASGTLRWPWRLRGRQVGRLSTDMNSDGAVVLPRVVFERVLTDADRPMPP</sequence>
<accession>A0A2S9XJ69</accession>
<proteinExistence type="predicted"/>
<dbReference type="Proteomes" id="UP000237968">
    <property type="component" value="Unassembled WGS sequence"/>
</dbReference>
<organism evidence="1 2">
    <name type="scientific">Enhygromyxa salina</name>
    <dbReference type="NCBI Taxonomy" id="215803"/>
    <lineage>
        <taxon>Bacteria</taxon>
        <taxon>Pseudomonadati</taxon>
        <taxon>Myxococcota</taxon>
        <taxon>Polyangia</taxon>
        <taxon>Nannocystales</taxon>
        <taxon>Nannocystaceae</taxon>
        <taxon>Enhygromyxa</taxon>
    </lineage>
</organism>
<dbReference type="PROSITE" id="PS51257">
    <property type="entry name" value="PROKAR_LIPOPROTEIN"/>
    <property type="match status" value="1"/>
</dbReference>
<name>A0A2S9XJ69_9BACT</name>
<evidence type="ECO:0000313" key="2">
    <source>
        <dbReference type="Proteomes" id="UP000237968"/>
    </source>
</evidence>
<dbReference type="AlphaFoldDB" id="A0A2S9XJ69"/>